<dbReference type="Proteomes" id="UP000176778">
    <property type="component" value="Unassembled WGS sequence"/>
</dbReference>
<dbReference type="AlphaFoldDB" id="A0A1F7X3H0"/>
<dbReference type="Gene3D" id="3.30.70.60">
    <property type="match status" value="1"/>
</dbReference>
<name>A0A1F7X3H0_9BACT</name>
<sequence length="231" mass="24555">MAQSDLSKKLLSPNVKAFMGPVGLLLLLAILSVFAFRFGFAKISEQRQSVATARQNESVLSQKESILKDVQSGVPSYVKAVAAALPEKNPSLSMVSQLRILSGEKGLSLGNIKVGSEIAAGGASISEVDVTFGIEGPAAEIVSFLAAVKDLAPVSTIEKAKINRSSIGTRADITLRVYKSEFPQKLPSLTEPARALTDDEKTTLTKLSALRLPIFSELTPQGGAVRENPFE</sequence>
<comment type="caution">
    <text evidence="1">The sequence shown here is derived from an EMBL/GenBank/DDBJ whole genome shotgun (WGS) entry which is preliminary data.</text>
</comment>
<accession>A0A1F7X3H0</accession>
<dbReference type="InterPro" id="IPR014717">
    <property type="entry name" value="Transl_elong_EF1B/ribsomal_bS6"/>
</dbReference>
<evidence type="ECO:0000313" key="2">
    <source>
        <dbReference type="Proteomes" id="UP000176778"/>
    </source>
</evidence>
<dbReference type="EMBL" id="MGFR01000003">
    <property type="protein sequence ID" value="OGM09616.1"/>
    <property type="molecule type" value="Genomic_DNA"/>
</dbReference>
<reference evidence="1 2" key="1">
    <citation type="journal article" date="2016" name="Nat. Commun.">
        <title>Thousands of microbial genomes shed light on interconnected biogeochemical processes in an aquifer system.</title>
        <authorList>
            <person name="Anantharaman K."/>
            <person name="Brown C.T."/>
            <person name="Hug L.A."/>
            <person name="Sharon I."/>
            <person name="Castelle C.J."/>
            <person name="Probst A.J."/>
            <person name="Thomas B.C."/>
            <person name="Singh A."/>
            <person name="Wilkins M.J."/>
            <person name="Karaoz U."/>
            <person name="Brodie E.L."/>
            <person name="Williams K.H."/>
            <person name="Hubbard S.S."/>
            <person name="Banfield J.F."/>
        </authorList>
    </citation>
    <scope>NUCLEOTIDE SEQUENCE [LARGE SCALE GENOMIC DNA]</scope>
</reference>
<evidence type="ECO:0008006" key="3">
    <source>
        <dbReference type="Google" id="ProtNLM"/>
    </source>
</evidence>
<evidence type="ECO:0000313" key="1">
    <source>
        <dbReference type="EMBL" id="OGM09616.1"/>
    </source>
</evidence>
<protein>
    <recommendedName>
        <fullName evidence="3">Pilus assembly protein PilO</fullName>
    </recommendedName>
</protein>
<organism evidence="1 2">
    <name type="scientific">Candidatus Woesebacteria bacterium RBG_13_46_13</name>
    <dbReference type="NCBI Taxonomy" id="1802479"/>
    <lineage>
        <taxon>Bacteria</taxon>
        <taxon>Candidatus Woeseibacteriota</taxon>
    </lineage>
</organism>
<gene>
    <name evidence="1" type="ORF">A2Y68_03190</name>
</gene>
<proteinExistence type="predicted"/>
<dbReference type="STRING" id="1802479.A2Y68_03190"/>